<dbReference type="GO" id="GO:0005829">
    <property type="term" value="C:cytosol"/>
    <property type="evidence" value="ECO:0007669"/>
    <property type="project" value="TreeGrafter"/>
</dbReference>
<evidence type="ECO:0000259" key="1">
    <source>
        <dbReference type="PROSITE" id="PS51278"/>
    </source>
</evidence>
<evidence type="ECO:0000313" key="2">
    <source>
        <dbReference type="EMBL" id="SVE35594.1"/>
    </source>
</evidence>
<dbReference type="PANTHER" id="PTHR43284:SF1">
    <property type="entry name" value="ASPARAGINE SYNTHETASE"/>
    <property type="match status" value="1"/>
</dbReference>
<proteinExistence type="predicted"/>
<organism evidence="2">
    <name type="scientific">marine metagenome</name>
    <dbReference type="NCBI Taxonomy" id="408172"/>
    <lineage>
        <taxon>unclassified sequences</taxon>
        <taxon>metagenomes</taxon>
        <taxon>ecological metagenomes</taxon>
    </lineage>
</organism>
<dbReference type="InterPro" id="IPR029055">
    <property type="entry name" value="Ntn_hydrolases_N"/>
</dbReference>
<accession>A0A383CU34</accession>
<name>A0A383CU34_9ZZZZ</name>
<protein>
    <recommendedName>
        <fullName evidence="1">Glutamine amidotransferase type-2 domain-containing protein</fullName>
    </recommendedName>
</protein>
<dbReference type="PROSITE" id="PS51278">
    <property type="entry name" value="GATASE_TYPE_2"/>
    <property type="match status" value="1"/>
</dbReference>
<sequence>MCGLTGLWMKQANPALYSSVKAMSETLYHRGPDAGAVWVDEPKGIGLGHRRLKVIDLSENGAQPMHSACNRYVLVFNGEIYNHHSLRSELEQLGLAPNWRGHSDT</sequence>
<gene>
    <name evidence="2" type="ORF">METZ01_LOCUS488448</name>
</gene>
<reference evidence="2" key="1">
    <citation type="submission" date="2018-05" db="EMBL/GenBank/DDBJ databases">
        <authorList>
            <person name="Lanie J.A."/>
            <person name="Ng W.-L."/>
            <person name="Kazmierczak K.M."/>
            <person name="Andrzejewski T.M."/>
            <person name="Davidsen T.M."/>
            <person name="Wayne K.J."/>
            <person name="Tettelin H."/>
            <person name="Glass J.I."/>
            <person name="Rusch D."/>
            <person name="Podicherti R."/>
            <person name="Tsui H.-C.T."/>
            <person name="Winkler M.E."/>
        </authorList>
    </citation>
    <scope>NUCLEOTIDE SEQUENCE</scope>
</reference>
<dbReference type="InterPro" id="IPR051786">
    <property type="entry name" value="ASN_synthetase/amidase"/>
</dbReference>
<dbReference type="SUPFAM" id="SSF56235">
    <property type="entry name" value="N-terminal nucleophile aminohydrolases (Ntn hydrolases)"/>
    <property type="match status" value="1"/>
</dbReference>
<dbReference type="PANTHER" id="PTHR43284">
    <property type="entry name" value="ASPARAGINE SYNTHETASE (GLUTAMINE-HYDROLYZING)"/>
    <property type="match status" value="1"/>
</dbReference>
<dbReference type="InterPro" id="IPR017932">
    <property type="entry name" value="GATase_2_dom"/>
</dbReference>
<dbReference type="Gene3D" id="3.60.20.10">
    <property type="entry name" value="Glutamine Phosphoribosylpyrophosphate, subunit 1, domain 1"/>
    <property type="match status" value="1"/>
</dbReference>
<feature type="non-terminal residue" evidence="2">
    <location>
        <position position="105"/>
    </location>
</feature>
<feature type="domain" description="Glutamine amidotransferase type-2" evidence="1">
    <location>
        <begin position="2"/>
        <end position="105"/>
    </location>
</feature>
<dbReference type="Pfam" id="PF13522">
    <property type="entry name" value="GATase_6"/>
    <property type="match status" value="1"/>
</dbReference>
<dbReference type="EMBL" id="UINC01211621">
    <property type="protein sequence ID" value="SVE35594.1"/>
    <property type="molecule type" value="Genomic_DNA"/>
</dbReference>
<dbReference type="AlphaFoldDB" id="A0A383CU34"/>